<keyword evidence="1" id="KW-0812">Transmembrane</keyword>
<comment type="caution">
    <text evidence="2">The sequence shown here is derived from an EMBL/GenBank/DDBJ whole genome shotgun (WGS) entry which is preliminary data.</text>
</comment>
<dbReference type="AlphaFoldDB" id="A0A1V6RBT2"/>
<accession>A0A1V6RBT2</accession>
<feature type="transmembrane region" description="Helical" evidence="1">
    <location>
        <begin position="54"/>
        <end position="73"/>
    </location>
</feature>
<keyword evidence="1" id="KW-0472">Membrane</keyword>
<feature type="transmembrane region" description="Helical" evidence="1">
    <location>
        <begin position="177"/>
        <end position="198"/>
    </location>
</feature>
<evidence type="ECO:0000256" key="1">
    <source>
        <dbReference type="SAM" id="Phobius"/>
    </source>
</evidence>
<organism evidence="2 3">
    <name type="scientific">Penicillium vulpinum</name>
    <dbReference type="NCBI Taxonomy" id="29845"/>
    <lineage>
        <taxon>Eukaryota</taxon>
        <taxon>Fungi</taxon>
        <taxon>Dikarya</taxon>
        <taxon>Ascomycota</taxon>
        <taxon>Pezizomycotina</taxon>
        <taxon>Eurotiomycetes</taxon>
        <taxon>Eurotiomycetidae</taxon>
        <taxon>Eurotiales</taxon>
        <taxon>Aspergillaceae</taxon>
        <taxon>Penicillium</taxon>
    </lineage>
</organism>
<gene>
    <name evidence="2" type="ORF">PENVUL_c067G02650</name>
</gene>
<keyword evidence="3" id="KW-1185">Reference proteome</keyword>
<proteinExistence type="predicted"/>
<dbReference type="Proteomes" id="UP000191518">
    <property type="component" value="Unassembled WGS sequence"/>
</dbReference>
<dbReference type="InterPro" id="IPR018750">
    <property type="entry name" value="DUF2306_membrane"/>
</dbReference>
<dbReference type="OrthoDB" id="4482604at2759"/>
<feature type="transmembrane region" description="Helical" evidence="1">
    <location>
        <begin position="149"/>
        <end position="165"/>
    </location>
</feature>
<keyword evidence="1" id="KW-1133">Transmembrane helix</keyword>
<evidence type="ECO:0000313" key="3">
    <source>
        <dbReference type="Proteomes" id="UP000191518"/>
    </source>
</evidence>
<dbReference type="EMBL" id="MDYP01000067">
    <property type="protein sequence ID" value="OQD98990.1"/>
    <property type="molecule type" value="Genomic_DNA"/>
</dbReference>
<dbReference type="Pfam" id="PF10067">
    <property type="entry name" value="DUF2306"/>
    <property type="match status" value="1"/>
</dbReference>
<feature type="transmembrane region" description="Helical" evidence="1">
    <location>
        <begin position="12"/>
        <end position="34"/>
    </location>
</feature>
<evidence type="ECO:0000313" key="2">
    <source>
        <dbReference type="EMBL" id="OQD98990.1"/>
    </source>
</evidence>
<evidence type="ECO:0008006" key="4">
    <source>
        <dbReference type="Google" id="ProtNLM"/>
    </source>
</evidence>
<feature type="transmembrane region" description="Helical" evidence="1">
    <location>
        <begin position="85"/>
        <end position="104"/>
    </location>
</feature>
<reference evidence="3" key="1">
    <citation type="journal article" date="2017" name="Nat. Microbiol.">
        <title>Global analysis of biosynthetic gene clusters reveals vast potential of secondary metabolite production in Penicillium species.</title>
        <authorList>
            <person name="Nielsen J.C."/>
            <person name="Grijseels S."/>
            <person name="Prigent S."/>
            <person name="Ji B."/>
            <person name="Dainat J."/>
            <person name="Nielsen K.F."/>
            <person name="Frisvad J.C."/>
            <person name="Workman M."/>
            <person name="Nielsen J."/>
        </authorList>
    </citation>
    <scope>NUCLEOTIDE SEQUENCE [LARGE SCALE GENOMIC DNA]</scope>
    <source>
        <strain evidence="3">IBT 29486</strain>
    </source>
</reference>
<name>A0A1V6RBT2_9EURO</name>
<protein>
    <recommendedName>
        <fullName evidence="4">DUF2306 domain-containing protein</fullName>
    </recommendedName>
</protein>
<feature type="transmembrane region" description="Helical" evidence="1">
    <location>
        <begin position="116"/>
        <end position="137"/>
    </location>
</feature>
<sequence length="209" mass="23623">MKEGQSAYPSTAFRWWMMAFPAFLVSFYAVQLIYSTPPGDASVKARILPSISGWIHIIGGGVAILLGPFQFIESIRRKSPWVHRWIGRVYVAAIFASGFSGLQISFRSVAYSIGRYGFAALAIVWLITMFMGVFTIWNGNISGHREWMTRNFSLTYAAVMLRWQLPLLMVSGLTVSAALTITGFSCWIPNLIFVEWYIGNRKNRKFAIE</sequence>